<organism evidence="1 2">
    <name type="scientific">Trichonephila clavipes</name>
    <name type="common">Golden silk orbweaver</name>
    <name type="synonym">Nephila clavipes</name>
    <dbReference type="NCBI Taxonomy" id="2585209"/>
    <lineage>
        <taxon>Eukaryota</taxon>
        <taxon>Metazoa</taxon>
        <taxon>Ecdysozoa</taxon>
        <taxon>Arthropoda</taxon>
        <taxon>Chelicerata</taxon>
        <taxon>Arachnida</taxon>
        <taxon>Araneae</taxon>
        <taxon>Araneomorphae</taxon>
        <taxon>Entelegynae</taxon>
        <taxon>Araneoidea</taxon>
        <taxon>Nephilidae</taxon>
        <taxon>Trichonephila</taxon>
    </lineage>
</organism>
<reference evidence="1" key="1">
    <citation type="submission" date="2020-08" db="EMBL/GenBank/DDBJ databases">
        <title>Multicomponent nature underlies the extraordinary mechanical properties of spider dragline silk.</title>
        <authorList>
            <person name="Kono N."/>
            <person name="Nakamura H."/>
            <person name="Mori M."/>
            <person name="Yoshida Y."/>
            <person name="Ohtoshi R."/>
            <person name="Malay A.D."/>
            <person name="Moran D.A.P."/>
            <person name="Tomita M."/>
            <person name="Numata K."/>
            <person name="Arakawa K."/>
        </authorList>
    </citation>
    <scope>NUCLEOTIDE SEQUENCE</scope>
</reference>
<name>A0A8X6RQ13_TRICX</name>
<evidence type="ECO:0000313" key="1">
    <source>
        <dbReference type="EMBL" id="GFX98450.1"/>
    </source>
</evidence>
<proteinExistence type="predicted"/>
<gene>
    <name evidence="1" type="primary">NCL1_28910</name>
    <name evidence="1" type="ORF">TNCV_4002191</name>
</gene>
<keyword evidence="2" id="KW-1185">Reference proteome</keyword>
<protein>
    <submittedName>
        <fullName evidence="1">Uncharacterized protein</fullName>
    </submittedName>
</protein>
<sequence length="174" mass="19467">MCRHSCHGSQEPFCNKTMLGLTRQSCHNTVSALLLPFLGLPDPQICLQSSISGIIWDGLTSIWGRGRSLQVPNQMNKRGDQVSQLHSRPGPAVQPRRCVAGHYRGKESRSLAWHTQGERYGFVAVNASEHGVGTLWEEFFENETLNESKNAMSIVFMRDFSNRILVYFGDDGNA</sequence>
<dbReference type="AlphaFoldDB" id="A0A8X6RQ13"/>
<accession>A0A8X6RQ13</accession>
<comment type="caution">
    <text evidence="1">The sequence shown here is derived from an EMBL/GenBank/DDBJ whole genome shotgun (WGS) entry which is preliminary data.</text>
</comment>
<evidence type="ECO:0000313" key="2">
    <source>
        <dbReference type="Proteomes" id="UP000887159"/>
    </source>
</evidence>
<dbReference type="EMBL" id="BMAU01021202">
    <property type="protein sequence ID" value="GFX98450.1"/>
    <property type="molecule type" value="Genomic_DNA"/>
</dbReference>
<dbReference type="Proteomes" id="UP000887159">
    <property type="component" value="Unassembled WGS sequence"/>
</dbReference>